<reference evidence="4 5" key="1">
    <citation type="submission" date="2019-10" db="EMBL/GenBank/DDBJ databases">
        <title>Nocardia macrotermitis sp. nov. and Nocardia aurantia sp. nov., isolated from the gut of fungus growing-termite Macrotermes natalensis.</title>
        <authorList>
            <person name="Benndorf R."/>
            <person name="Schwitalla J."/>
            <person name="Martin K."/>
            <person name="De Beer W."/>
            <person name="Kaster A.-K."/>
            <person name="Vollmers J."/>
            <person name="Poulsen M."/>
            <person name="Beemelmanns C."/>
        </authorList>
    </citation>
    <scope>NUCLEOTIDE SEQUENCE [LARGE SCALE GENOMIC DNA]</scope>
    <source>
        <strain evidence="4 5">RB56</strain>
    </source>
</reference>
<evidence type="ECO:0008006" key="6">
    <source>
        <dbReference type="Google" id="ProtNLM"/>
    </source>
</evidence>
<comment type="caution">
    <text evidence="4">The sequence shown here is derived from an EMBL/GenBank/DDBJ whole genome shotgun (WGS) entry which is preliminary data.</text>
</comment>
<dbReference type="InterPro" id="IPR041698">
    <property type="entry name" value="Methyltransf_25"/>
</dbReference>
<feature type="compositionally biased region" description="Low complexity" evidence="1">
    <location>
        <begin position="24"/>
        <end position="49"/>
    </location>
</feature>
<dbReference type="InterPro" id="IPR029063">
    <property type="entry name" value="SAM-dependent_MTases_sf"/>
</dbReference>
<sequence length="376" mass="38095">MREPRGSRRARARPQQAVSGSGTASSRFEAAASGAGAAGAELGDAAETARGAAVSSPGIVTEPAAGAEVSPPDAPKSPIRHAAETGVSSFGAIVQFLACPECAAPITERDRCLRCPHGHSFDIAKQGYVSLLTGASTKMTGDSADMLNARAAFQGSGHFSPIAEAIAHAVAGGAAETAAGGAAESSGGPAVLELGSGTGYYLAAVLDALAESHGIALDVSKYAARRAARAHPRAASVLADAWRGLPVRDAALSHVLSVFAPRNPAEVARVLAPGGTFVVVTPTARHLGELIGPLGMITVDGGKDTRLADTLSTRFVPLDRTPVEYPMSLGHTDIANVAAMGPSAHHAAADRAERLAALPERLDVTASVTVARYGLR</sequence>
<evidence type="ECO:0000259" key="2">
    <source>
        <dbReference type="Pfam" id="PF13649"/>
    </source>
</evidence>
<keyword evidence="5" id="KW-1185">Reference proteome</keyword>
<evidence type="ECO:0000259" key="3">
    <source>
        <dbReference type="Pfam" id="PF21302"/>
    </source>
</evidence>
<dbReference type="AlphaFoldDB" id="A0A7K0DSU7"/>
<evidence type="ECO:0000256" key="1">
    <source>
        <dbReference type="SAM" id="MobiDB-lite"/>
    </source>
</evidence>
<accession>A0A7K0DSU7</accession>
<dbReference type="Pfam" id="PF21302">
    <property type="entry name" value="Zn_ribbon_RlmA"/>
    <property type="match status" value="1"/>
</dbReference>
<evidence type="ECO:0000313" key="4">
    <source>
        <dbReference type="EMBL" id="MQY28597.1"/>
    </source>
</evidence>
<protein>
    <recommendedName>
        <fullName evidence="6">Methyltransferase type 11</fullName>
    </recommendedName>
</protein>
<dbReference type="Gene3D" id="3.40.50.150">
    <property type="entry name" value="Vaccinia Virus protein VP39"/>
    <property type="match status" value="1"/>
</dbReference>
<dbReference type="InterPro" id="IPR048647">
    <property type="entry name" value="RlmA_N"/>
</dbReference>
<feature type="domain" description="Methyltransferase" evidence="2">
    <location>
        <begin position="191"/>
        <end position="275"/>
    </location>
</feature>
<feature type="region of interest" description="Disordered" evidence="1">
    <location>
        <begin position="1"/>
        <end position="57"/>
    </location>
</feature>
<dbReference type="EMBL" id="WEGI01000009">
    <property type="protein sequence ID" value="MQY28597.1"/>
    <property type="molecule type" value="Genomic_DNA"/>
</dbReference>
<proteinExistence type="predicted"/>
<dbReference type="Pfam" id="PF13649">
    <property type="entry name" value="Methyltransf_25"/>
    <property type="match status" value="1"/>
</dbReference>
<organism evidence="4 5">
    <name type="scientific">Nocardia aurantia</name>
    <dbReference type="NCBI Taxonomy" id="2585199"/>
    <lineage>
        <taxon>Bacteria</taxon>
        <taxon>Bacillati</taxon>
        <taxon>Actinomycetota</taxon>
        <taxon>Actinomycetes</taxon>
        <taxon>Mycobacteriales</taxon>
        <taxon>Nocardiaceae</taxon>
        <taxon>Nocardia</taxon>
    </lineage>
</organism>
<dbReference type="Proteomes" id="UP000431401">
    <property type="component" value="Unassembled WGS sequence"/>
</dbReference>
<gene>
    <name evidence="4" type="ORF">NRB56_41810</name>
</gene>
<name>A0A7K0DSU7_9NOCA</name>
<evidence type="ECO:0000313" key="5">
    <source>
        <dbReference type="Proteomes" id="UP000431401"/>
    </source>
</evidence>
<dbReference type="CDD" id="cd02440">
    <property type="entry name" value="AdoMet_MTases"/>
    <property type="match status" value="1"/>
</dbReference>
<feature type="domain" description="23S rRNA (guanine(745)-N(1))-methyltransferase N-terminal" evidence="3">
    <location>
        <begin position="98"/>
        <end position="132"/>
    </location>
</feature>
<dbReference type="SUPFAM" id="SSF53335">
    <property type="entry name" value="S-adenosyl-L-methionine-dependent methyltransferases"/>
    <property type="match status" value="1"/>
</dbReference>